<dbReference type="PANTHER" id="PTHR37834:SF2">
    <property type="entry name" value="ESTERASE, SGNH HYDROLASE-TYPE"/>
    <property type="match status" value="1"/>
</dbReference>
<sequence>MIGPNTCLLLLALLETSQALRYLGRVNPATKELTWSATGVSFTFSGTSATIGFEAVTGSNSAELIVDGKSTYIADVKGTSISTPSNLTSGNHTVEFRKSSEALFGSIFLGNITTDGTFGSDSPISSRKIEIVGDSITSAYGIGAALPCTNTAALEIISEGYSVLTASALKADYSIISWSGIGVIRNYASSQPDASPTMPERYTKYGANDASGSYMFPSSSAPDAVVINLGTNDFGHNNVRPKLTGEEYTAAIVSFVRTISSSYGNDPTFFLLTSPMLNDGYPAGEMVKSTQRNALTDAVTRLNGTRAVVVDWPDQGSDLGCDYHPTPNTNLVGAGLLVESMRSVLGW</sequence>
<keyword evidence="1" id="KW-0732">Signal</keyword>
<proteinExistence type="predicted"/>
<feature type="domain" description="Carbohydrate esterase 2 N-terminal" evidence="2">
    <location>
        <begin position="22"/>
        <end position="115"/>
    </location>
</feature>
<evidence type="ECO:0000313" key="4">
    <source>
        <dbReference type="Proteomes" id="UP000800096"/>
    </source>
</evidence>
<dbReference type="Pfam" id="PF00657">
    <property type="entry name" value="Lipase_GDSL"/>
    <property type="match status" value="1"/>
</dbReference>
<evidence type="ECO:0000259" key="2">
    <source>
        <dbReference type="Pfam" id="PF17996"/>
    </source>
</evidence>
<dbReference type="Gene3D" id="3.40.50.1110">
    <property type="entry name" value="SGNH hydrolase"/>
    <property type="match status" value="1"/>
</dbReference>
<dbReference type="InterPro" id="IPR037461">
    <property type="entry name" value="CtCE2-like_dom"/>
</dbReference>
<dbReference type="InterPro" id="IPR001087">
    <property type="entry name" value="GDSL"/>
</dbReference>
<evidence type="ECO:0000256" key="1">
    <source>
        <dbReference type="SAM" id="SignalP"/>
    </source>
</evidence>
<protein>
    <recommendedName>
        <fullName evidence="2">Carbohydrate esterase 2 N-terminal domain-containing protein</fullName>
    </recommendedName>
</protein>
<dbReference type="InterPro" id="IPR052762">
    <property type="entry name" value="PCW_deacetylase/CE"/>
</dbReference>
<name>A0A6A5QXC8_AMPQU</name>
<dbReference type="Gene3D" id="2.60.120.260">
    <property type="entry name" value="Galactose-binding domain-like"/>
    <property type="match status" value="1"/>
</dbReference>
<dbReference type="SUPFAM" id="SSF52266">
    <property type="entry name" value="SGNH hydrolase"/>
    <property type="match status" value="1"/>
</dbReference>
<dbReference type="CDD" id="cd01831">
    <property type="entry name" value="Endoglucanase_E_like"/>
    <property type="match status" value="1"/>
</dbReference>
<dbReference type="EMBL" id="ML979133">
    <property type="protein sequence ID" value="KAF1919929.1"/>
    <property type="molecule type" value="Genomic_DNA"/>
</dbReference>
<feature type="chain" id="PRO_5025422289" description="Carbohydrate esterase 2 N-terminal domain-containing protein" evidence="1">
    <location>
        <begin position="20"/>
        <end position="347"/>
    </location>
</feature>
<dbReference type="PANTHER" id="PTHR37834">
    <property type="entry name" value="GDSL-LIKE LIPASE/ACYLHYDROLASE DOMAIN PROTEIN (AFU_ORTHOLOGUE AFUA_2G00620)"/>
    <property type="match status" value="1"/>
</dbReference>
<organism evidence="3 4">
    <name type="scientific">Ampelomyces quisqualis</name>
    <name type="common">Powdery mildew agent</name>
    <dbReference type="NCBI Taxonomy" id="50730"/>
    <lineage>
        <taxon>Eukaryota</taxon>
        <taxon>Fungi</taxon>
        <taxon>Dikarya</taxon>
        <taxon>Ascomycota</taxon>
        <taxon>Pezizomycotina</taxon>
        <taxon>Dothideomycetes</taxon>
        <taxon>Pleosporomycetidae</taxon>
        <taxon>Pleosporales</taxon>
        <taxon>Pleosporineae</taxon>
        <taxon>Phaeosphaeriaceae</taxon>
        <taxon>Ampelomyces</taxon>
    </lineage>
</organism>
<feature type="signal peptide" evidence="1">
    <location>
        <begin position="1"/>
        <end position="19"/>
    </location>
</feature>
<dbReference type="OrthoDB" id="426133at2759"/>
<dbReference type="AlphaFoldDB" id="A0A6A5QXC8"/>
<dbReference type="Proteomes" id="UP000800096">
    <property type="component" value="Unassembled WGS sequence"/>
</dbReference>
<evidence type="ECO:0000313" key="3">
    <source>
        <dbReference type="EMBL" id="KAF1919929.1"/>
    </source>
</evidence>
<keyword evidence="4" id="KW-1185">Reference proteome</keyword>
<dbReference type="InterPro" id="IPR036514">
    <property type="entry name" value="SGNH_hydro_sf"/>
</dbReference>
<dbReference type="Pfam" id="PF17996">
    <property type="entry name" value="CE2_N"/>
    <property type="match status" value="1"/>
</dbReference>
<gene>
    <name evidence="3" type="ORF">BDU57DRAFT_155985</name>
</gene>
<accession>A0A6A5QXC8</accession>
<dbReference type="InterPro" id="IPR040794">
    <property type="entry name" value="CE2_N"/>
</dbReference>
<reference evidence="3" key="1">
    <citation type="journal article" date="2020" name="Stud. Mycol.">
        <title>101 Dothideomycetes genomes: a test case for predicting lifestyles and emergence of pathogens.</title>
        <authorList>
            <person name="Haridas S."/>
            <person name="Albert R."/>
            <person name="Binder M."/>
            <person name="Bloem J."/>
            <person name="Labutti K."/>
            <person name="Salamov A."/>
            <person name="Andreopoulos B."/>
            <person name="Baker S."/>
            <person name="Barry K."/>
            <person name="Bills G."/>
            <person name="Bluhm B."/>
            <person name="Cannon C."/>
            <person name="Castanera R."/>
            <person name="Culley D."/>
            <person name="Daum C."/>
            <person name="Ezra D."/>
            <person name="Gonzalez J."/>
            <person name="Henrissat B."/>
            <person name="Kuo A."/>
            <person name="Liang C."/>
            <person name="Lipzen A."/>
            <person name="Lutzoni F."/>
            <person name="Magnuson J."/>
            <person name="Mondo S."/>
            <person name="Nolan M."/>
            <person name="Ohm R."/>
            <person name="Pangilinan J."/>
            <person name="Park H.-J."/>
            <person name="Ramirez L."/>
            <person name="Alfaro M."/>
            <person name="Sun H."/>
            <person name="Tritt A."/>
            <person name="Yoshinaga Y."/>
            <person name="Zwiers L.-H."/>
            <person name="Turgeon B."/>
            <person name="Goodwin S."/>
            <person name="Spatafora J."/>
            <person name="Crous P."/>
            <person name="Grigoriev I."/>
        </authorList>
    </citation>
    <scope>NUCLEOTIDE SEQUENCE</scope>
    <source>
        <strain evidence="3">HMLAC05119</strain>
    </source>
</reference>
<dbReference type="GO" id="GO:0052689">
    <property type="term" value="F:carboxylic ester hydrolase activity"/>
    <property type="evidence" value="ECO:0007669"/>
    <property type="project" value="InterPro"/>
</dbReference>